<feature type="compositionally biased region" description="Basic residues" evidence="1">
    <location>
        <begin position="34"/>
        <end position="43"/>
    </location>
</feature>
<evidence type="ECO:0000256" key="1">
    <source>
        <dbReference type="SAM" id="MobiDB-lite"/>
    </source>
</evidence>
<protein>
    <submittedName>
        <fullName evidence="2">Uncharacterized protein</fullName>
    </submittedName>
</protein>
<dbReference type="OrthoDB" id="1913135at2759"/>
<feature type="compositionally biased region" description="Basic and acidic residues" evidence="1">
    <location>
        <begin position="503"/>
        <end position="514"/>
    </location>
</feature>
<feature type="region of interest" description="Disordered" evidence="1">
    <location>
        <begin position="1"/>
        <end position="123"/>
    </location>
</feature>
<evidence type="ECO:0000313" key="2">
    <source>
        <dbReference type="EMBL" id="KAG2533867.1"/>
    </source>
</evidence>
<feature type="compositionally biased region" description="Basic residues" evidence="1">
    <location>
        <begin position="443"/>
        <end position="457"/>
    </location>
</feature>
<feature type="compositionally biased region" description="Basic residues" evidence="1">
    <location>
        <begin position="61"/>
        <end position="75"/>
    </location>
</feature>
<feature type="compositionally biased region" description="Polar residues" evidence="1">
    <location>
        <begin position="582"/>
        <end position="593"/>
    </location>
</feature>
<feature type="compositionally biased region" description="Basic and acidic residues" evidence="1">
    <location>
        <begin position="458"/>
        <end position="479"/>
    </location>
</feature>
<feature type="compositionally biased region" description="Basic and acidic residues" evidence="1">
    <location>
        <begin position="412"/>
        <end position="442"/>
    </location>
</feature>
<feature type="compositionally biased region" description="Polar residues" evidence="1">
    <location>
        <begin position="289"/>
        <end position="307"/>
    </location>
</feature>
<dbReference type="PANTHER" id="PTHR34660:SF3">
    <property type="entry name" value="RRM DOMAIN-CONTAINING PROTEIN"/>
    <property type="match status" value="1"/>
</dbReference>
<proteinExistence type="predicted"/>
<feature type="region of interest" description="Disordered" evidence="1">
    <location>
        <begin position="203"/>
        <end position="241"/>
    </location>
</feature>
<sequence>MSRCFPFPPPGYEKTARPDAQLVSNLQQLDKEKHKEKKHKKDKDKKEGKEKKDKDRSKDKHKDKKDRKEKHKDKKKDRSKDKSRESVEGIERHDETLHDQKVGESSRRSEENKDLKSREDLVRKIPDEKGAAIRPIENYAVSNDRSRGGFSALPAVENERSAVNKMQIHPSKNEGLGQQNINFNQQKNGASIRHSENFTTSAQRTAAGFTPPHTMEERVKAGRPPSNTEVTPRKEGIGQRISNISILVRKRTETANKDVANKEVGASSPLLPNHANTMHKGNGKVGRPTENTAASMQRFDSPSTSSAAAGIDRGVPRSTIPGTTIRKPNGMVRSPENLSVSANKPDAGGISPAMWKEKEDGGRLPQANISADQKLVMSKPPAMDKAADGRAERANISADQKLVMSKPPAMDKAADGRAERMEKVRDEAPDVTKKEDKKSDRHEKKKRKEKDKHKEKKKEKEAKKEKAEHNHKEQDKLRENNINYPIDSLHLKPSGPPLAPPVDDGKSVVPDEKKRKNHEMNGYLQNVHDMRPTKLPRPALPNNRVENGTASHVAAPLSSVKPEALNIEKAERLHKKEEKFNGNKQAQQQSSASVDPLAAYENGTPSRKSPHPDCKYLSQIYSIPEAPQMMEWPEHEGEDWLFDQGSSTQSRKPSSEADGAPIVWAQALKIDPGDVIALPYVIPY</sequence>
<feature type="compositionally biased region" description="Pro residues" evidence="1">
    <location>
        <begin position="1"/>
        <end position="11"/>
    </location>
</feature>
<feature type="compositionally biased region" description="Basic and acidic residues" evidence="1">
    <location>
        <begin position="44"/>
        <end position="60"/>
    </location>
</feature>
<feature type="compositionally biased region" description="Basic and acidic residues" evidence="1">
    <location>
        <begin position="566"/>
        <end position="581"/>
    </location>
</feature>
<dbReference type="Proteomes" id="UP000823388">
    <property type="component" value="Chromosome 9N"/>
</dbReference>
<name>A0A8T0MAV2_PANVG</name>
<organism evidence="2 3">
    <name type="scientific">Panicum virgatum</name>
    <name type="common">Blackwell switchgrass</name>
    <dbReference type="NCBI Taxonomy" id="38727"/>
    <lineage>
        <taxon>Eukaryota</taxon>
        <taxon>Viridiplantae</taxon>
        <taxon>Streptophyta</taxon>
        <taxon>Embryophyta</taxon>
        <taxon>Tracheophyta</taxon>
        <taxon>Spermatophyta</taxon>
        <taxon>Magnoliopsida</taxon>
        <taxon>Liliopsida</taxon>
        <taxon>Poales</taxon>
        <taxon>Poaceae</taxon>
        <taxon>PACMAD clade</taxon>
        <taxon>Panicoideae</taxon>
        <taxon>Panicodae</taxon>
        <taxon>Paniceae</taxon>
        <taxon>Panicinae</taxon>
        <taxon>Panicum</taxon>
        <taxon>Panicum sect. Hiantes</taxon>
    </lineage>
</organism>
<dbReference type="PANTHER" id="PTHR34660">
    <property type="entry name" value="MYB-LIKE PROTEIN X"/>
    <property type="match status" value="1"/>
</dbReference>
<dbReference type="EMBL" id="CM029054">
    <property type="protein sequence ID" value="KAG2533867.1"/>
    <property type="molecule type" value="Genomic_DNA"/>
</dbReference>
<feature type="region of interest" description="Disordered" evidence="1">
    <location>
        <begin position="258"/>
        <end position="614"/>
    </location>
</feature>
<accession>A0A8T0MAV2</accession>
<keyword evidence="3" id="KW-1185">Reference proteome</keyword>
<feature type="region of interest" description="Disordered" evidence="1">
    <location>
        <begin position="630"/>
        <end position="657"/>
    </location>
</feature>
<gene>
    <name evidence="2" type="ORF">PVAP13_9NG008000</name>
</gene>
<reference evidence="2" key="1">
    <citation type="submission" date="2020-05" db="EMBL/GenBank/DDBJ databases">
        <title>WGS assembly of Panicum virgatum.</title>
        <authorList>
            <person name="Lovell J.T."/>
            <person name="Jenkins J."/>
            <person name="Shu S."/>
            <person name="Juenger T.E."/>
            <person name="Schmutz J."/>
        </authorList>
    </citation>
    <scope>NUCLEOTIDE SEQUENCE</scope>
    <source>
        <strain evidence="2">AP13</strain>
    </source>
</reference>
<comment type="caution">
    <text evidence="2">The sequence shown here is derived from an EMBL/GenBank/DDBJ whole genome shotgun (WGS) entry which is preliminary data.</text>
</comment>
<dbReference type="AlphaFoldDB" id="A0A8T0MAV2"/>
<feature type="compositionally biased region" description="Basic and acidic residues" evidence="1">
    <location>
        <begin position="76"/>
        <end position="123"/>
    </location>
</feature>
<evidence type="ECO:0000313" key="3">
    <source>
        <dbReference type="Proteomes" id="UP000823388"/>
    </source>
</evidence>